<gene>
    <name evidence="1" type="ORF">UCDDA912_g09278</name>
</gene>
<protein>
    <submittedName>
        <fullName evidence="1">Uncharacterized protein</fullName>
    </submittedName>
</protein>
<reference evidence="1 2" key="2">
    <citation type="submission" date="2015-05" db="EMBL/GenBank/DDBJ databases">
        <authorList>
            <person name="Morales-Cruz A."/>
            <person name="Amrine K.C."/>
            <person name="Cantu D."/>
        </authorList>
    </citation>
    <scope>NUCLEOTIDE SEQUENCE [LARGE SCALE GENOMIC DNA]</scope>
    <source>
        <strain evidence="1">DA912</strain>
    </source>
</reference>
<accession>A0A0G2HRJ8</accession>
<comment type="caution">
    <text evidence="1">The sequence shown here is derived from an EMBL/GenBank/DDBJ whole genome shotgun (WGS) entry which is preliminary data.</text>
</comment>
<dbReference type="Proteomes" id="UP000034680">
    <property type="component" value="Unassembled WGS sequence"/>
</dbReference>
<organism evidence="1 2">
    <name type="scientific">Diaporthe ampelina</name>
    <dbReference type="NCBI Taxonomy" id="1214573"/>
    <lineage>
        <taxon>Eukaryota</taxon>
        <taxon>Fungi</taxon>
        <taxon>Dikarya</taxon>
        <taxon>Ascomycota</taxon>
        <taxon>Pezizomycotina</taxon>
        <taxon>Sordariomycetes</taxon>
        <taxon>Sordariomycetidae</taxon>
        <taxon>Diaporthales</taxon>
        <taxon>Diaporthaceae</taxon>
        <taxon>Diaporthe</taxon>
    </lineage>
</organism>
<evidence type="ECO:0000313" key="2">
    <source>
        <dbReference type="Proteomes" id="UP000034680"/>
    </source>
</evidence>
<sequence>MSTGTCAAPQPLTTTDATPKHTIYATRFRKNWKAASADSDLILYGFRRFKTSHLLNLRFLEDEISELDHIVYQAGLTLGLDHAPANKLGLKYSKRDTKVPDITATITDELVIRLRSLLKQYGPWPLPPK</sequence>
<dbReference type="AlphaFoldDB" id="A0A0G2HRJ8"/>
<evidence type="ECO:0000313" key="1">
    <source>
        <dbReference type="EMBL" id="KKY30775.1"/>
    </source>
</evidence>
<name>A0A0G2HRJ8_9PEZI</name>
<reference evidence="1 2" key="1">
    <citation type="submission" date="2015-05" db="EMBL/GenBank/DDBJ databases">
        <title>Distinctive expansion of gene families associated with plant cell wall degradation and secondary metabolism in the genomes of grapevine trunk pathogens.</title>
        <authorList>
            <person name="Lawrence D.P."/>
            <person name="Travadon R."/>
            <person name="Rolshausen P.E."/>
            <person name="Baumgartner K."/>
        </authorList>
    </citation>
    <scope>NUCLEOTIDE SEQUENCE [LARGE SCALE GENOMIC DNA]</scope>
    <source>
        <strain evidence="1">DA912</strain>
    </source>
</reference>
<keyword evidence="2" id="KW-1185">Reference proteome</keyword>
<dbReference type="OrthoDB" id="3546297at2759"/>
<proteinExistence type="predicted"/>
<dbReference type="EMBL" id="LCUC01000444">
    <property type="protein sequence ID" value="KKY30775.1"/>
    <property type="molecule type" value="Genomic_DNA"/>
</dbReference>